<sequence length="429" mass="47836">MENAKVKQQEVAQYEQGKELKKKVLADQLSQMGVDERKKAEAELDEAVKAMQSQQNYDGEKNRNILMKIVEAARNLIIRLVNFVRRMFALPPLGYKEVEPNATDPKYSFDSPESEQKKETNQDQEADTAENKAQNDEAQDKSEEDDEKSVIFDIEPTDEDADRLKTTGNSSANKSSDADSRQYNLFSDDALVSSLVEPGKNGLPASVKTTYKGELAGQGGQVMREALNKLDDMLGQLLNDPKLYEAKDPAEHFADKVDINELSEPLHEYENALVSELVNQIGSEDSAVEGQDDIKQASKIDPKQLESAARAIISSLPRSVNDTVKVVLPHDWQREKALGYLRSNTELVENYLVNRSTVASIKQFLPANSQTDNEQIRDDVLSQLKKHKASTGQAISVGRLTPETLDALEQDSDLEFDERGLLKHTAPKA</sequence>
<organism evidence="2 3">
    <name type="scientific">Neopusillimonas maritima</name>
    <dbReference type="NCBI Taxonomy" id="2026239"/>
    <lineage>
        <taxon>Bacteria</taxon>
        <taxon>Pseudomonadati</taxon>
        <taxon>Pseudomonadota</taxon>
        <taxon>Betaproteobacteria</taxon>
        <taxon>Burkholderiales</taxon>
        <taxon>Alcaligenaceae</taxon>
        <taxon>Neopusillimonas</taxon>
    </lineage>
</organism>
<dbReference type="AlphaFoldDB" id="A0A3A1YUV2"/>
<gene>
    <name evidence="2" type="ORF">CJP73_07885</name>
</gene>
<evidence type="ECO:0000256" key="1">
    <source>
        <dbReference type="SAM" id="MobiDB-lite"/>
    </source>
</evidence>
<proteinExistence type="predicted"/>
<evidence type="ECO:0000313" key="3">
    <source>
        <dbReference type="Proteomes" id="UP000266206"/>
    </source>
</evidence>
<accession>A0A3A1YUV2</accession>
<feature type="compositionally biased region" description="Basic and acidic residues" evidence="1">
    <location>
        <begin position="129"/>
        <end position="141"/>
    </location>
</feature>
<dbReference type="Proteomes" id="UP000266206">
    <property type="component" value="Unassembled WGS sequence"/>
</dbReference>
<name>A0A3A1YUV2_9BURK</name>
<evidence type="ECO:0000313" key="2">
    <source>
        <dbReference type="EMBL" id="RIY41059.1"/>
    </source>
</evidence>
<feature type="region of interest" description="Disordered" evidence="1">
    <location>
        <begin position="95"/>
        <end position="180"/>
    </location>
</feature>
<comment type="caution">
    <text evidence="2">The sequence shown here is derived from an EMBL/GenBank/DDBJ whole genome shotgun (WGS) entry which is preliminary data.</text>
</comment>
<reference evidence="2 3" key="1">
    <citation type="submission" date="2017-08" db="EMBL/GenBank/DDBJ databases">
        <title>Pusillimonas indicus sp. nov., a member of the family Alcaligenaceae isolated from surface seawater.</title>
        <authorList>
            <person name="Li J."/>
        </authorList>
    </citation>
    <scope>NUCLEOTIDE SEQUENCE [LARGE SCALE GENOMIC DNA]</scope>
    <source>
        <strain evidence="2 3">L52-1-41</strain>
    </source>
</reference>
<dbReference type="EMBL" id="NQYH01000005">
    <property type="protein sequence ID" value="RIY41059.1"/>
    <property type="molecule type" value="Genomic_DNA"/>
</dbReference>
<dbReference type="RefSeq" id="WP_119516060.1">
    <property type="nucleotide sequence ID" value="NZ_NQYH01000005.1"/>
</dbReference>
<protein>
    <submittedName>
        <fullName evidence="2">Uncharacterized protein</fullName>
    </submittedName>
</protein>